<dbReference type="InterPro" id="IPR015421">
    <property type="entry name" value="PyrdxlP-dep_Trfase_major"/>
</dbReference>
<dbReference type="Proteomes" id="UP000177515">
    <property type="component" value="Chromosome 2"/>
</dbReference>
<dbReference type="NCBIfam" id="NF005685">
    <property type="entry name" value="PRK07483.1"/>
    <property type="match status" value="1"/>
</dbReference>
<proteinExistence type="inferred from homology"/>
<dbReference type="Pfam" id="PF00202">
    <property type="entry name" value="Aminotran_3"/>
    <property type="match status" value="1"/>
</dbReference>
<dbReference type="InterPro" id="IPR015424">
    <property type="entry name" value="PyrdxlP-dep_Trfase"/>
</dbReference>
<dbReference type="InterPro" id="IPR005814">
    <property type="entry name" value="Aminotrans_3"/>
</dbReference>
<comment type="cofactor">
    <cofactor evidence="1">
        <name>pyridoxal 5'-phosphate</name>
        <dbReference type="ChEBI" id="CHEBI:597326"/>
    </cofactor>
</comment>
<dbReference type="Gene3D" id="3.90.1150.10">
    <property type="entry name" value="Aspartate Aminotransferase, domain 1"/>
    <property type="match status" value="1"/>
</dbReference>
<keyword evidence="3 4" id="KW-0663">Pyridoxal phosphate</keyword>
<evidence type="ECO:0000256" key="1">
    <source>
        <dbReference type="ARBA" id="ARBA00001933"/>
    </source>
</evidence>
<evidence type="ECO:0000313" key="5">
    <source>
        <dbReference type="EMBL" id="AOZ09127.1"/>
    </source>
</evidence>
<dbReference type="InterPro" id="IPR015422">
    <property type="entry name" value="PyrdxlP-dep_Trfase_small"/>
</dbReference>
<name>A0ABN4TP77_9BURK</name>
<dbReference type="PANTHER" id="PTHR43094">
    <property type="entry name" value="AMINOTRANSFERASE"/>
    <property type="match status" value="1"/>
</dbReference>
<dbReference type="PROSITE" id="PS00600">
    <property type="entry name" value="AA_TRANSFER_CLASS_3"/>
    <property type="match status" value="1"/>
</dbReference>
<dbReference type="EMBL" id="CP017755">
    <property type="protein sequence ID" value="AOZ09127.1"/>
    <property type="molecule type" value="Genomic_DNA"/>
</dbReference>
<gene>
    <name evidence="5" type="ORF">BKK80_25190</name>
</gene>
<evidence type="ECO:0000256" key="2">
    <source>
        <dbReference type="ARBA" id="ARBA00008954"/>
    </source>
</evidence>
<dbReference type="GO" id="GO:0008483">
    <property type="term" value="F:transaminase activity"/>
    <property type="evidence" value="ECO:0007669"/>
    <property type="project" value="UniProtKB-KW"/>
</dbReference>
<evidence type="ECO:0000256" key="3">
    <source>
        <dbReference type="ARBA" id="ARBA00022898"/>
    </source>
</evidence>
<protein>
    <submittedName>
        <fullName evidence="5">Aspartate aminotransferase family protein</fullName>
    </submittedName>
</protein>
<keyword evidence="6" id="KW-1185">Reference proteome</keyword>
<keyword evidence="5" id="KW-0032">Aminotransferase</keyword>
<evidence type="ECO:0000256" key="4">
    <source>
        <dbReference type="RuleBase" id="RU003560"/>
    </source>
</evidence>
<keyword evidence="5" id="KW-0808">Transferase</keyword>
<dbReference type="SUPFAM" id="SSF53383">
    <property type="entry name" value="PLP-dependent transferases"/>
    <property type="match status" value="1"/>
</dbReference>
<dbReference type="PANTHER" id="PTHR43094:SF1">
    <property type="entry name" value="AMINOTRANSFERASE CLASS-III"/>
    <property type="match status" value="1"/>
</dbReference>
<dbReference type="CDD" id="cd00610">
    <property type="entry name" value="OAT_like"/>
    <property type="match status" value="1"/>
</dbReference>
<sequence length="449" mass="48043">MTHIIHRNPRSPLPLAAYGDGAYIVDRDGKRYFDASGGAAVSCLGHAHAEVRAAVREQMDRLEYAHTSFFTTEAAESLAALLAERSPPGLGNAYFVAGGSEAIETALKLARQYHVERGEPQRYRYIARRQSYHGNTLAALAIGGNAARRAWYEPVLIESHHVSPCFPFRHRQPGETDAAYGDRLGAELEATLQRLGPHTVAAFVAETVVGATAGAVAAVPGYFRKIRQVCDRHGVLLLLDEVMCGLGRTGSYHAFEQEGVQPDLLTLAKGLGGGYQPIGAVLAHDRVVEAIRAGSGAFQHGFTYVGHPVACAAALAVQRIVARDGLVERVARLGDTLGALLARQFDGHPHVADVRGRGLFWAVELVRERHGATPFAPALRLHAAVKHQAQQLGLLCYPGGGTIDGEHGDHVLLAPPYLSSPEQLEQAVATLARAIDLAVAGALAPRDRP</sequence>
<accession>A0ABN4TP77</accession>
<dbReference type="InterPro" id="IPR049704">
    <property type="entry name" value="Aminotrans_3_PPA_site"/>
</dbReference>
<reference evidence="5 6" key="1">
    <citation type="submission" date="2016-10" db="EMBL/GenBank/DDBJ databases">
        <title>Complete genome sequences of three Cupriavidus strains isolated from various Malaysian environments.</title>
        <authorList>
            <person name="Abdullah A.A.-A."/>
            <person name="Shafie N.A.H."/>
            <person name="Lau N.S."/>
        </authorList>
    </citation>
    <scope>NUCLEOTIDE SEQUENCE [LARGE SCALE GENOMIC DNA]</scope>
    <source>
        <strain evidence="5 6">USMAA1020</strain>
    </source>
</reference>
<comment type="similarity">
    <text evidence="2 4">Belongs to the class-III pyridoxal-phosphate-dependent aminotransferase family.</text>
</comment>
<dbReference type="RefSeq" id="WP_071021050.1">
    <property type="nucleotide sequence ID" value="NZ_CP017755.1"/>
</dbReference>
<organism evidence="5 6">
    <name type="scientific">Cupriavidus malaysiensis</name>
    <dbReference type="NCBI Taxonomy" id="367825"/>
    <lineage>
        <taxon>Bacteria</taxon>
        <taxon>Pseudomonadati</taxon>
        <taxon>Pseudomonadota</taxon>
        <taxon>Betaproteobacteria</taxon>
        <taxon>Burkholderiales</taxon>
        <taxon>Burkholderiaceae</taxon>
        <taxon>Cupriavidus</taxon>
    </lineage>
</organism>
<dbReference type="Gene3D" id="3.40.640.10">
    <property type="entry name" value="Type I PLP-dependent aspartate aminotransferase-like (Major domain)"/>
    <property type="match status" value="1"/>
</dbReference>
<evidence type="ECO:0000313" key="6">
    <source>
        <dbReference type="Proteomes" id="UP000177515"/>
    </source>
</evidence>